<feature type="compositionally biased region" description="Polar residues" evidence="1">
    <location>
        <begin position="23"/>
        <end position="33"/>
    </location>
</feature>
<dbReference type="Pfam" id="PF20680">
    <property type="entry name" value="DUF6817"/>
    <property type="match status" value="1"/>
</dbReference>
<dbReference type="EMBL" id="JAXIOK010000010">
    <property type="protein sequence ID" value="KAK4761214.1"/>
    <property type="molecule type" value="Genomic_DNA"/>
</dbReference>
<feature type="compositionally biased region" description="Low complexity" evidence="1">
    <location>
        <begin position="34"/>
        <end position="49"/>
    </location>
</feature>
<evidence type="ECO:0000313" key="3">
    <source>
        <dbReference type="EMBL" id="KAK4761214.1"/>
    </source>
</evidence>
<dbReference type="PANTHER" id="PTHR37391:SF2">
    <property type="entry name" value="E3 UBIQUITIN-PROTEIN LIGASE"/>
    <property type="match status" value="1"/>
</dbReference>
<reference evidence="3 4" key="1">
    <citation type="journal article" date="2023" name="Hortic Res">
        <title>Pangenome of water caltrop reveals structural variations and asymmetric subgenome divergence after allopolyploidization.</title>
        <authorList>
            <person name="Zhang X."/>
            <person name="Chen Y."/>
            <person name="Wang L."/>
            <person name="Yuan Y."/>
            <person name="Fang M."/>
            <person name="Shi L."/>
            <person name="Lu R."/>
            <person name="Comes H.P."/>
            <person name="Ma Y."/>
            <person name="Chen Y."/>
            <person name="Huang G."/>
            <person name="Zhou Y."/>
            <person name="Zheng Z."/>
            <person name="Qiu Y."/>
        </authorList>
    </citation>
    <scope>NUCLEOTIDE SEQUENCE [LARGE SCALE GENOMIC DNA]</scope>
    <source>
        <tissue evidence="3">Roots</tissue>
    </source>
</reference>
<comment type="caution">
    <text evidence="3">The sequence shown here is derived from an EMBL/GenBank/DDBJ whole genome shotgun (WGS) entry which is preliminary data.</text>
</comment>
<evidence type="ECO:0000256" key="1">
    <source>
        <dbReference type="SAM" id="MobiDB-lite"/>
    </source>
</evidence>
<name>A0AAN7K765_9MYRT</name>
<gene>
    <name evidence="3" type="ORF">SAY87_006107</name>
</gene>
<sequence>MLLTPATVTVTVTTTTKRRKTSTLRNSSILQGPSSMESSSRSTPSCQPSWQSSARLKEENAGTRSETSSTICLYRILKLWRCPEILCLCGLYHSSYSNATTDLAVFGPDIGRGFIRAHLGGPAERLVYLFFSIARMDLVRDYILHSYADDQELLDHLKASESSLRISKESGGVFNHQEPWRKKVNSILPPEGITIKHKITGEDLGLSRRFVAAYLMMVVADFSEQMFDFQDRLFENYDGTLDFKGNNTVGALWPGNLKPGLWMHFISRTAAVYLLVVREEEIFMEEKKMRFSGEVEIDRKTRISSW</sequence>
<dbReference type="AlphaFoldDB" id="A0AAN7K765"/>
<accession>A0AAN7K765</accession>
<evidence type="ECO:0000313" key="4">
    <source>
        <dbReference type="Proteomes" id="UP001345219"/>
    </source>
</evidence>
<feature type="domain" description="DUF6817" evidence="2">
    <location>
        <begin position="73"/>
        <end position="135"/>
    </location>
</feature>
<feature type="region of interest" description="Disordered" evidence="1">
    <location>
        <begin position="13"/>
        <end position="62"/>
    </location>
</feature>
<protein>
    <recommendedName>
        <fullName evidence="2">DUF6817 domain-containing protein</fullName>
    </recommendedName>
</protein>
<proteinExistence type="predicted"/>
<evidence type="ECO:0000259" key="2">
    <source>
        <dbReference type="Pfam" id="PF20680"/>
    </source>
</evidence>
<keyword evidence="4" id="KW-1185">Reference proteome</keyword>
<organism evidence="3 4">
    <name type="scientific">Trapa incisa</name>
    <dbReference type="NCBI Taxonomy" id="236973"/>
    <lineage>
        <taxon>Eukaryota</taxon>
        <taxon>Viridiplantae</taxon>
        <taxon>Streptophyta</taxon>
        <taxon>Embryophyta</taxon>
        <taxon>Tracheophyta</taxon>
        <taxon>Spermatophyta</taxon>
        <taxon>Magnoliopsida</taxon>
        <taxon>eudicotyledons</taxon>
        <taxon>Gunneridae</taxon>
        <taxon>Pentapetalae</taxon>
        <taxon>rosids</taxon>
        <taxon>malvids</taxon>
        <taxon>Myrtales</taxon>
        <taxon>Lythraceae</taxon>
        <taxon>Trapa</taxon>
    </lineage>
</organism>
<dbReference type="Proteomes" id="UP001345219">
    <property type="component" value="Chromosome 5"/>
</dbReference>
<dbReference type="PANTHER" id="PTHR37391">
    <property type="entry name" value="E3 UBIQUITIN-PROTEIN LIGASE"/>
    <property type="match status" value="1"/>
</dbReference>
<dbReference type="InterPro" id="IPR049202">
    <property type="entry name" value="DUF6817"/>
</dbReference>